<proteinExistence type="inferred from homology"/>
<protein>
    <recommendedName>
        <fullName evidence="2 9">DNA polymerase III subunit delta</fullName>
        <ecNumber evidence="1 9">2.7.7.7</ecNumber>
    </recommendedName>
</protein>
<dbReference type="CDD" id="cd18138">
    <property type="entry name" value="HLD_clamp_pol_III_delta"/>
    <property type="match status" value="1"/>
</dbReference>
<dbReference type="GO" id="GO:0009360">
    <property type="term" value="C:DNA polymerase III complex"/>
    <property type="evidence" value="ECO:0007669"/>
    <property type="project" value="UniProtKB-UniRule"/>
</dbReference>
<dbReference type="GeneID" id="65549287"/>
<dbReference type="GO" id="GO:0006261">
    <property type="term" value="P:DNA-templated DNA replication"/>
    <property type="evidence" value="ECO:0007669"/>
    <property type="project" value="TreeGrafter"/>
</dbReference>
<evidence type="ECO:0000313" key="13">
    <source>
        <dbReference type="EMBL" id="MBV6546583.1"/>
    </source>
</evidence>
<dbReference type="NCBIfam" id="TIGR01128">
    <property type="entry name" value="holA"/>
    <property type="match status" value="1"/>
</dbReference>
<dbReference type="InterPro" id="IPR027417">
    <property type="entry name" value="P-loop_NTPase"/>
</dbReference>
<evidence type="ECO:0000313" key="12">
    <source>
        <dbReference type="EMBL" id="MBV6531812.1"/>
    </source>
</evidence>
<evidence type="ECO:0000256" key="4">
    <source>
        <dbReference type="ARBA" id="ARBA00022695"/>
    </source>
</evidence>
<accession>A0A949WMG4</accession>
<evidence type="ECO:0000256" key="7">
    <source>
        <dbReference type="ARBA" id="ARBA00034754"/>
    </source>
</evidence>
<evidence type="ECO:0000256" key="9">
    <source>
        <dbReference type="NCBIfam" id="TIGR01128"/>
    </source>
</evidence>
<comment type="catalytic activity">
    <reaction evidence="8">
        <text>DNA(n) + a 2'-deoxyribonucleoside 5'-triphosphate = DNA(n+1) + diphosphate</text>
        <dbReference type="Rhea" id="RHEA:22508"/>
        <dbReference type="Rhea" id="RHEA-COMP:17339"/>
        <dbReference type="Rhea" id="RHEA-COMP:17340"/>
        <dbReference type="ChEBI" id="CHEBI:33019"/>
        <dbReference type="ChEBI" id="CHEBI:61560"/>
        <dbReference type="ChEBI" id="CHEBI:173112"/>
        <dbReference type="EC" id="2.7.7.7"/>
    </reaction>
</comment>
<dbReference type="EMBL" id="JABUMC010000008">
    <property type="protein sequence ID" value="MBV6546583.1"/>
    <property type="molecule type" value="Genomic_DNA"/>
</dbReference>
<comment type="similarity">
    <text evidence="7">Belongs to the DNA polymerase HolA subunit family.</text>
</comment>
<dbReference type="GO" id="GO:0003887">
    <property type="term" value="F:DNA-directed DNA polymerase activity"/>
    <property type="evidence" value="ECO:0007669"/>
    <property type="project" value="UniProtKB-UniRule"/>
</dbReference>
<evidence type="ECO:0000313" key="15">
    <source>
        <dbReference type="Proteomes" id="UP001196379"/>
    </source>
</evidence>
<comment type="caution">
    <text evidence="13">The sequence shown here is derived from an EMBL/GenBank/DDBJ whole genome shotgun (WGS) entry which is preliminary data.</text>
</comment>
<evidence type="ECO:0000256" key="6">
    <source>
        <dbReference type="ARBA" id="ARBA00022932"/>
    </source>
</evidence>
<dbReference type="InterPro" id="IPR010372">
    <property type="entry name" value="DNA_pol3_delta_N"/>
</dbReference>
<evidence type="ECO:0000256" key="1">
    <source>
        <dbReference type="ARBA" id="ARBA00012417"/>
    </source>
</evidence>
<dbReference type="InterPro" id="IPR005790">
    <property type="entry name" value="DNA_polIII_delta"/>
</dbReference>
<feature type="domain" description="DNA polymerase III subunit delta C-terminal" evidence="11">
    <location>
        <begin position="213"/>
        <end position="334"/>
    </location>
</feature>
<keyword evidence="5" id="KW-0235">DNA replication</keyword>
<gene>
    <name evidence="13" type="primary">holA</name>
    <name evidence="12" type="ORF">HT657_06650</name>
    <name evidence="13" type="ORF">HT672_04680</name>
</gene>
<dbReference type="AlphaFoldDB" id="A0A949WMG4"/>
<sequence>MERIFSEQLEANLAKGLKPFYLLNGQDLLLVDESKDQIIALARKQGFDEKIDVAINNETKWDDLFHQLQSTGLFSSRQIVLLNCPDNLTATQQKQLSELLSFSHSDLIFILHLPKFSKAMEKQAWFMAIENNGLLINCQTPDINKMPIWLQHRAKKMALDLENETIKLLAYSYEGNLLALQQALWMLQLRFSHEKITPTKAQEIIEQSAQFTPFQWVDSLLAGKIKRATRILNHLRNEEVQAVVLLRIIQKELMLILEMTRSPTLFKLNQLLFKGNLRQEFDRLKVWQNRRPFYQQAINRFTYAKLYQLIQTLADLEKQVKQEFSEEIWQQLEIFNQKFS</sequence>
<dbReference type="InterPro" id="IPR032780">
    <property type="entry name" value="DNA_pol3_delt_C"/>
</dbReference>
<dbReference type="Pfam" id="PF06144">
    <property type="entry name" value="DNA_pol3_delta"/>
    <property type="match status" value="1"/>
</dbReference>
<evidence type="ECO:0000256" key="8">
    <source>
        <dbReference type="ARBA" id="ARBA00049244"/>
    </source>
</evidence>
<keyword evidence="3 13" id="KW-0808">Transferase</keyword>
<dbReference type="GO" id="GO:0003677">
    <property type="term" value="F:DNA binding"/>
    <property type="evidence" value="ECO:0007669"/>
    <property type="project" value="InterPro"/>
</dbReference>
<evidence type="ECO:0000259" key="10">
    <source>
        <dbReference type="Pfam" id="PF06144"/>
    </source>
</evidence>
<evidence type="ECO:0000256" key="2">
    <source>
        <dbReference type="ARBA" id="ARBA00017703"/>
    </source>
</evidence>
<dbReference type="Proteomes" id="UP001196379">
    <property type="component" value="Unassembled WGS sequence"/>
</dbReference>
<dbReference type="OrthoDB" id="9770982at2"/>
<dbReference type="Gene3D" id="1.10.8.60">
    <property type="match status" value="1"/>
</dbReference>
<evidence type="ECO:0000256" key="5">
    <source>
        <dbReference type="ARBA" id="ARBA00022705"/>
    </source>
</evidence>
<dbReference type="SUPFAM" id="SSF52540">
    <property type="entry name" value="P-loop containing nucleoside triphosphate hydrolases"/>
    <property type="match status" value="1"/>
</dbReference>
<dbReference type="RefSeq" id="WP_157403499.1">
    <property type="nucleotide sequence ID" value="NZ_JABULY010000003.1"/>
</dbReference>
<dbReference type="Gene3D" id="3.40.50.300">
    <property type="entry name" value="P-loop containing nucleotide triphosphate hydrolases"/>
    <property type="match status" value="1"/>
</dbReference>
<dbReference type="Proteomes" id="UP000732858">
    <property type="component" value="Unassembled WGS sequence"/>
</dbReference>
<dbReference type="PANTHER" id="PTHR34388">
    <property type="entry name" value="DNA POLYMERASE III SUBUNIT DELTA"/>
    <property type="match status" value="1"/>
</dbReference>
<dbReference type="EC" id="2.7.7.7" evidence="1 9"/>
<dbReference type="EMBL" id="JABULY010000003">
    <property type="protein sequence ID" value="MBV6531812.1"/>
    <property type="molecule type" value="Genomic_DNA"/>
</dbReference>
<dbReference type="Gene3D" id="1.20.272.10">
    <property type="match status" value="1"/>
</dbReference>
<evidence type="ECO:0000256" key="3">
    <source>
        <dbReference type="ARBA" id="ARBA00022679"/>
    </source>
</evidence>
<evidence type="ECO:0000313" key="14">
    <source>
        <dbReference type="Proteomes" id="UP000732858"/>
    </source>
</evidence>
<dbReference type="PANTHER" id="PTHR34388:SF1">
    <property type="entry name" value="DNA POLYMERASE III SUBUNIT DELTA"/>
    <property type="match status" value="1"/>
</dbReference>
<dbReference type="InterPro" id="IPR008921">
    <property type="entry name" value="DNA_pol3_clamp-load_cplx_C"/>
</dbReference>
<name>A0A949WMG4_9PAST</name>
<keyword evidence="4 13" id="KW-0548">Nucleotidyltransferase</keyword>
<reference evidence="13 15" key="1">
    <citation type="journal article" date="2021" name="Mol. Ecol.">
        <title>Polar bear-adapted Ursidibacter maritimus are remarkably conserved after generations in captivity.</title>
        <authorList>
            <person name="Espinosa-Gongora C."/>
            <person name="Hansen M.J."/>
            <person name="Bertelsen M.F."/>
            <person name="Bojesen A.M."/>
        </authorList>
    </citation>
    <scope>NUCLEOTIDE SEQUENCE</scope>
    <source>
        <strain evidence="13">Pb43105x</strain>
        <strain evidence="12 15">Pb43106</strain>
    </source>
</reference>
<evidence type="ECO:0000259" key="11">
    <source>
        <dbReference type="Pfam" id="PF14840"/>
    </source>
</evidence>
<feature type="domain" description="DNA polymerase III delta N-terminal" evidence="10">
    <location>
        <begin position="21"/>
        <end position="139"/>
    </location>
</feature>
<dbReference type="Pfam" id="PF14840">
    <property type="entry name" value="DNA_pol3_delt_C"/>
    <property type="match status" value="1"/>
</dbReference>
<organism evidence="13 14">
    <name type="scientific">Ursidibacter maritimus</name>
    <dbReference type="NCBI Taxonomy" id="1331689"/>
    <lineage>
        <taxon>Bacteria</taxon>
        <taxon>Pseudomonadati</taxon>
        <taxon>Pseudomonadota</taxon>
        <taxon>Gammaproteobacteria</taxon>
        <taxon>Pasteurellales</taxon>
        <taxon>Pasteurellaceae</taxon>
        <taxon>Ursidibacter</taxon>
    </lineage>
</organism>
<keyword evidence="6" id="KW-0239">DNA-directed DNA polymerase</keyword>
<dbReference type="SUPFAM" id="SSF48019">
    <property type="entry name" value="post-AAA+ oligomerization domain-like"/>
    <property type="match status" value="1"/>
</dbReference>
<keyword evidence="15" id="KW-1185">Reference proteome</keyword>